<keyword evidence="2" id="KW-1185">Reference proteome</keyword>
<feature type="region of interest" description="Disordered" evidence="1">
    <location>
        <begin position="1"/>
        <end position="20"/>
    </location>
</feature>
<dbReference type="Proteomes" id="UP000095283">
    <property type="component" value="Unplaced"/>
</dbReference>
<dbReference type="AlphaFoldDB" id="A0A1I7WXY8"/>
<accession>A0A1I7WXY8</accession>
<feature type="compositionally biased region" description="Basic and acidic residues" evidence="1">
    <location>
        <begin position="1"/>
        <end position="14"/>
    </location>
</feature>
<dbReference type="WBParaSite" id="Hba_10101">
    <property type="protein sequence ID" value="Hba_10101"/>
    <property type="gene ID" value="Hba_10101"/>
</dbReference>
<evidence type="ECO:0000313" key="3">
    <source>
        <dbReference type="WBParaSite" id="Hba_10101"/>
    </source>
</evidence>
<evidence type="ECO:0000313" key="2">
    <source>
        <dbReference type="Proteomes" id="UP000095283"/>
    </source>
</evidence>
<proteinExistence type="predicted"/>
<sequence length="43" mass="5260">MFDSRYRTQKERKAAKPTFQSKRSTLKLKNLKLIRKQITLFFI</sequence>
<name>A0A1I7WXY8_HETBA</name>
<reference evidence="3" key="1">
    <citation type="submission" date="2016-11" db="UniProtKB">
        <authorList>
            <consortium name="WormBaseParasite"/>
        </authorList>
    </citation>
    <scope>IDENTIFICATION</scope>
</reference>
<protein>
    <submittedName>
        <fullName evidence="3">Uncharacterized protein</fullName>
    </submittedName>
</protein>
<organism evidence="2 3">
    <name type="scientific">Heterorhabditis bacteriophora</name>
    <name type="common">Entomopathogenic nematode worm</name>
    <dbReference type="NCBI Taxonomy" id="37862"/>
    <lineage>
        <taxon>Eukaryota</taxon>
        <taxon>Metazoa</taxon>
        <taxon>Ecdysozoa</taxon>
        <taxon>Nematoda</taxon>
        <taxon>Chromadorea</taxon>
        <taxon>Rhabditida</taxon>
        <taxon>Rhabditina</taxon>
        <taxon>Rhabditomorpha</taxon>
        <taxon>Strongyloidea</taxon>
        <taxon>Heterorhabditidae</taxon>
        <taxon>Heterorhabditis</taxon>
    </lineage>
</organism>
<evidence type="ECO:0000256" key="1">
    <source>
        <dbReference type="SAM" id="MobiDB-lite"/>
    </source>
</evidence>